<dbReference type="InterPro" id="IPR007627">
    <property type="entry name" value="RNA_pol_sigma70_r2"/>
</dbReference>
<dbReference type="GO" id="GO:0006352">
    <property type="term" value="P:DNA-templated transcription initiation"/>
    <property type="evidence" value="ECO:0007669"/>
    <property type="project" value="InterPro"/>
</dbReference>
<dbReference type="InterPro" id="IPR013325">
    <property type="entry name" value="RNA_pol_sigma_r2"/>
</dbReference>
<evidence type="ECO:0000259" key="1">
    <source>
        <dbReference type="Pfam" id="PF04542"/>
    </source>
</evidence>
<gene>
    <name evidence="2" type="ORF">CYFUS_005888</name>
</gene>
<sequence>MPRRREPPIDELELHRRALQRDPVILTDLFEFFAQQITRFLRDDLRCGKDAADDAIFDTLLAYVKQPDRYDPQKARLITYLTRAAKHQAWDRSRSEKSAARREREFGRAVELWRRTPKEEMENFVEAIRALDRLVERGHLKDERDVAFLRLFLSGERSTERLAEVLGLGSSPLEQKRRAVKRHRDRLMKILERFGKEDPDEPA</sequence>
<accession>A0A250J939</accession>
<organism evidence="2 3">
    <name type="scientific">Cystobacter fuscus</name>
    <dbReference type="NCBI Taxonomy" id="43"/>
    <lineage>
        <taxon>Bacteria</taxon>
        <taxon>Pseudomonadati</taxon>
        <taxon>Myxococcota</taxon>
        <taxon>Myxococcia</taxon>
        <taxon>Myxococcales</taxon>
        <taxon>Cystobacterineae</taxon>
        <taxon>Archangiaceae</taxon>
        <taxon>Cystobacter</taxon>
    </lineage>
</organism>
<feature type="domain" description="RNA polymerase sigma-70 region 2" evidence="1">
    <location>
        <begin position="33"/>
        <end position="97"/>
    </location>
</feature>
<dbReference type="GO" id="GO:0003700">
    <property type="term" value="F:DNA-binding transcription factor activity"/>
    <property type="evidence" value="ECO:0007669"/>
    <property type="project" value="InterPro"/>
</dbReference>
<dbReference type="KEGG" id="cfus:CYFUS_005888"/>
<proteinExistence type="predicted"/>
<name>A0A250J939_9BACT</name>
<protein>
    <recommendedName>
        <fullName evidence="1">RNA polymerase sigma-70 region 2 domain-containing protein</fullName>
    </recommendedName>
</protein>
<evidence type="ECO:0000313" key="2">
    <source>
        <dbReference type="EMBL" id="ATB40439.1"/>
    </source>
</evidence>
<evidence type="ECO:0000313" key="3">
    <source>
        <dbReference type="Proteomes" id="UP000217257"/>
    </source>
</evidence>
<dbReference type="AlphaFoldDB" id="A0A250J939"/>
<dbReference type="Gene3D" id="1.10.1740.10">
    <property type="match status" value="1"/>
</dbReference>
<dbReference type="RefSeq" id="WP_157758742.1">
    <property type="nucleotide sequence ID" value="NZ_CP022098.1"/>
</dbReference>
<dbReference type="Pfam" id="PF04542">
    <property type="entry name" value="Sigma70_r2"/>
    <property type="match status" value="1"/>
</dbReference>
<dbReference type="SUPFAM" id="SSF88946">
    <property type="entry name" value="Sigma2 domain of RNA polymerase sigma factors"/>
    <property type="match status" value="1"/>
</dbReference>
<reference evidence="2 3" key="1">
    <citation type="submission" date="2017-06" db="EMBL/GenBank/DDBJ databases">
        <title>Sequencing and comparative analysis of myxobacterial genomes.</title>
        <authorList>
            <person name="Rupp O."/>
            <person name="Goesmann A."/>
            <person name="Sogaard-Andersen L."/>
        </authorList>
    </citation>
    <scope>NUCLEOTIDE SEQUENCE [LARGE SCALE GENOMIC DNA]</scope>
    <source>
        <strain evidence="2 3">DSM 52655</strain>
    </source>
</reference>
<dbReference type="Proteomes" id="UP000217257">
    <property type="component" value="Chromosome"/>
</dbReference>
<dbReference type="EMBL" id="CP022098">
    <property type="protein sequence ID" value="ATB40439.1"/>
    <property type="molecule type" value="Genomic_DNA"/>
</dbReference>